<evidence type="ECO:0000313" key="3">
    <source>
        <dbReference type="Proteomes" id="UP001219933"/>
    </source>
</evidence>
<dbReference type="SMART" id="SM00849">
    <property type="entry name" value="Lactamase_B"/>
    <property type="match status" value="1"/>
</dbReference>
<dbReference type="Pfam" id="PF17778">
    <property type="entry name" value="WHD_BLACT"/>
    <property type="match status" value="1"/>
</dbReference>
<sequence length="436" mass="49005">MTTARGAAGRQLDAMADITRLNERTVRILGQNPSQFTLNGTNTYLITPPTNCVWQARRSLLPGVLVDAGDLNENYIPHLETALRGGTVRTDEALKQPIRMTISDIVLTHWHHDHTSGTPLVLRMLARLRSEDPRVLVPRIHKFVEPVTDPAFIEKCLRVPRDAYIPSGHEERAVFWPLADGQKIVVADPDASYLTSTLRVVFSPGHAADHAGFLIEDDNILLTGDNILGKGTTVFEDIVLYLRSIQRYSTLLESLPPTRSKIYSVPSANDENVMYPAHGPVIARGRETARRYIKHRIERDEQLLALLFCNPKDKERVMQATAYGEEILEEMCCGHMRPATMHAWSLRELIAALYSTYPVKMYPAVARGVLLHLERLARDPATLQEAPFPVSAPLPATRWLVYGLRAKCTSRSHHLERLPSGEEEWLAALAERWTIA</sequence>
<dbReference type="SUPFAM" id="SSF56281">
    <property type="entry name" value="Metallo-hydrolase/oxidoreductase"/>
    <property type="match status" value="1"/>
</dbReference>
<keyword evidence="3" id="KW-1185">Reference proteome</keyword>
<dbReference type="InterPro" id="IPR036866">
    <property type="entry name" value="RibonucZ/Hydroxyglut_hydro"/>
</dbReference>
<feature type="domain" description="Metallo-beta-lactamase" evidence="1">
    <location>
        <begin position="49"/>
        <end position="278"/>
    </location>
</feature>
<name>A0AAF0ERA4_9BASI</name>
<evidence type="ECO:0000313" key="2">
    <source>
        <dbReference type="EMBL" id="WFD35035.1"/>
    </source>
</evidence>
<dbReference type="AlphaFoldDB" id="A0AAF0ERA4"/>
<reference evidence="2" key="1">
    <citation type="submission" date="2023-03" db="EMBL/GenBank/DDBJ databases">
        <title>Mating type loci evolution in Malassezia.</title>
        <authorList>
            <person name="Coelho M.A."/>
        </authorList>
    </citation>
    <scope>NUCLEOTIDE SEQUENCE</scope>
    <source>
        <strain evidence="2">CBS 11721</strain>
    </source>
</reference>
<dbReference type="PANTHER" id="PTHR23131">
    <property type="entry name" value="ENDORIBONUCLEASE LACTB2"/>
    <property type="match status" value="1"/>
</dbReference>
<dbReference type="InterPro" id="IPR001279">
    <property type="entry name" value="Metallo-B-lactamas"/>
</dbReference>
<dbReference type="Gene3D" id="1.10.10.10">
    <property type="entry name" value="Winged helix-like DNA-binding domain superfamily/Winged helix DNA-binding domain"/>
    <property type="match status" value="1"/>
</dbReference>
<dbReference type="InterPro" id="IPR050662">
    <property type="entry name" value="Sec-metab_biosynth-thioest"/>
</dbReference>
<dbReference type="Proteomes" id="UP001219933">
    <property type="component" value="Chromosome 2"/>
</dbReference>
<dbReference type="Gene3D" id="3.60.15.10">
    <property type="entry name" value="Ribonuclease Z/Hydroxyacylglutathione hydrolase-like"/>
    <property type="match status" value="1"/>
</dbReference>
<evidence type="ECO:0000259" key="1">
    <source>
        <dbReference type="SMART" id="SM00849"/>
    </source>
</evidence>
<protein>
    <recommendedName>
        <fullName evidence="1">Metallo-beta-lactamase domain-containing protein</fullName>
    </recommendedName>
</protein>
<dbReference type="GO" id="GO:0044550">
    <property type="term" value="P:secondary metabolite biosynthetic process"/>
    <property type="evidence" value="ECO:0007669"/>
    <property type="project" value="TreeGrafter"/>
</dbReference>
<dbReference type="InterPro" id="IPR036388">
    <property type="entry name" value="WH-like_DNA-bd_sf"/>
</dbReference>
<gene>
    <name evidence="2" type="ORF">MCUN1_001881</name>
</gene>
<dbReference type="PANTHER" id="PTHR23131:SF0">
    <property type="entry name" value="ENDORIBONUCLEASE LACTB2"/>
    <property type="match status" value="1"/>
</dbReference>
<dbReference type="EMBL" id="CP119878">
    <property type="protein sequence ID" value="WFD35035.1"/>
    <property type="molecule type" value="Genomic_DNA"/>
</dbReference>
<dbReference type="InterPro" id="IPR041516">
    <property type="entry name" value="LACTB2_WH"/>
</dbReference>
<organism evidence="2 3">
    <name type="scientific">Malassezia cuniculi</name>
    <dbReference type="NCBI Taxonomy" id="948313"/>
    <lineage>
        <taxon>Eukaryota</taxon>
        <taxon>Fungi</taxon>
        <taxon>Dikarya</taxon>
        <taxon>Basidiomycota</taxon>
        <taxon>Ustilaginomycotina</taxon>
        <taxon>Malasseziomycetes</taxon>
        <taxon>Malasseziales</taxon>
        <taxon>Malasseziaceae</taxon>
        <taxon>Malassezia</taxon>
    </lineage>
</organism>
<proteinExistence type="predicted"/>
<accession>A0AAF0ERA4</accession>